<feature type="transmembrane region" description="Helical" evidence="5">
    <location>
        <begin position="127"/>
        <end position="151"/>
    </location>
</feature>
<dbReference type="SUPFAM" id="SSF49758">
    <property type="entry name" value="Calpain large subunit, middle domain (domain III)"/>
    <property type="match status" value="1"/>
</dbReference>
<gene>
    <name evidence="7" type="ORF">g.3921</name>
</gene>
<dbReference type="PANTHER" id="PTHR10183">
    <property type="entry name" value="CALPAIN"/>
    <property type="match status" value="1"/>
</dbReference>
<dbReference type="PRINTS" id="PR00704">
    <property type="entry name" value="CALPAIN"/>
</dbReference>
<keyword evidence="3" id="KW-0378">Hydrolase</keyword>
<dbReference type="SMART" id="SM00720">
    <property type="entry name" value="calpain_III"/>
    <property type="match status" value="1"/>
</dbReference>
<evidence type="ECO:0000256" key="1">
    <source>
        <dbReference type="ARBA" id="ARBA00007623"/>
    </source>
</evidence>
<keyword evidence="5" id="KW-1133">Transmembrane helix</keyword>
<proteinExistence type="inferred from homology"/>
<accession>A0A1B6C3V2</accession>
<keyword evidence="2" id="KW-0645">Protease</keyword>
<keyword evidence="5" id="KW-0812">Transmembrane</keyword>
<dbReference type="GO" id="GO:0005737">
    <property type="term" value="C:cytoplasm"/>
    <property type="evidence" value="ECO:0007669"/>
    <property type="project" value="TreeGrafter"/>
</dbReference>
<evidence type="ECO:0000256" key="3">
    <source>
        <dbReference type="ARBA" id="ARBA00022801"/>
    </source>
</evidence>
<comment type="similarity">
    <text evidence="1">Belongs to the peptidase C2 family.</text>
</comment>
<evidence type="ECO:0000256" key="5">
    <source>
        <dbReference type="SAM" id="Phobius"/>
    </source>
</evidence>
<reference evidence="7" key="1">
    <citation type="submission" date="2015-12" db="EMBL/GenBank/DDBJ databases">
        <title>De novo transcriptome assembly of four potential Pierce s Disease insect vectors from Arizona vineyards.</title>
        <authorList>
            <person name="Tassone E.E."/>
        </authorList>
    </citation>
    <scope>NUCLEOTIDE SEQUENCE</scope>
</reference>
<keyword evidence="5" id="KW-0472">Membrane</keyword>
<dbReference type="Pfam" id="PF01067">
    <property type="entry name" value="Calpain_III"/>
    <property type="match status" value="1"/>
</dbReference>
<dbReference type="AlphaFoldDB" id="A0A1B6C3V2"/>
<dbReference type="GO" id="GO:0004198">
    <property type="term" value="F:calcium-dependent cysteine-type endopeptidase activity"/>
    <property type="evidence" value="ECO:0007669"/>
    <property type="project" value="InterPro"/>
</dbReference>
<dbReference type="InterPro" id="IPR022682">
    <property type="entry name" value="Calpain_domain_III"/>
</dbReference>
<evidence type="ECO:0000256" key="2">
    <source>
        <dbReference type="ARBA" id="ARBA00022670"/>
    </source>
</evidence>
<dbReference type="GO" id="GO:0006508">
    <property type="term" value="P:proteolysis"/>
    <property type="evidence" value="ECO:0007669"/>
    <property type="project" value="UniProtKB-KW"/>
</dbReference>
<dbReference type="InterPro" id="IPR022684">
    <property type="entry name" value="Calpain_cysteine_protease"/>
</dbReference>
<feature type="domain" description="Peptidase C2 calpain" evidence="6">
    <location>
        <begin position="10"/>
        <end position="158"/>
    </location>
</feature>
<dbReference type="InterPro" id="IPR036213">
    <property type="entry name" value="Calpain_III_sf"/>
</dbReference>
<dbReference type="EMBL" id="GEDC01029125">
    <property type="protein sequence ID" value="JAS08173.1"/>
    <property type="molecule type" value="Transcribed_RNA"/>
</dbReference>
<evidence type="ECO:0000256" key="4">
    <source>
        <dbReference type="ARBA" id="ARBA00022807"/>
    </source>
</evidence>
<evidence type="ECO:0000259" key="6">
    <source>
        <dbReference type="SMART" id="SM00720"/>
    </source>
</evidence>
<organism evidence="7">
    <name type="scientific">Clastoptera arizonana</name>
    <name type="common">Arizona spittle bug</name>
    <dbReference type="NCBI Taxonomy" id="38151"/>
    <lineage>
        <taxon>Eukaryota</taxon>
        <taxon>Metazoa</taxon>
        <taxon>Ecdysozoa</taxon>
        <taxon>Arthropoda</taxon>
        <taxon>Hexapoda</taxon>
        <taxon>Insecta</taxon>
        <taxon>Pterygota</taxon>
        <taxon>Neoptera</taxon>
        <taxon>Paraneoptera</taxon>
        <taxon>Hemiptera</taxon>
        <taxon>Auchenorrhyncha</taxon>
        <taxon>Cercopoidea</taxon>
        <taxon>Clastopteridae</taxon>
        <taxon>Clastoptera</taxon>
    </lineage>
</organism>
<name>A0A1B6C3V2_9HEMI</name>
<dbReference type="PANTHER" id="PTHR10183:SF379">
    <property type="entry name" value="CALPAIN-5"/>
    <property type="match status" value="1"/>
</dbReference>
<protein>
    <recommendedName>
        <fullName evidence="6">Peptidase C2 calpain domain-containing protein</fullName>
    </recommendedName>
</protein>
<keyword evidence="4" id="KW-0788">Thiol protease</keyword>
<dbReference type="Gene3D" id="2.60.120.380">
    <property type="match status" value="1"/>
</dbReference>
<sequence length="161" mass="18028">MNALPPLPYQSEVDGVWKQGESDGGSRNNLELFSRNPQYLLTFKDKTSFANDRFSKNSVSSTMTLCHITLERKQTDRATLHIAFFVYETDNLIEVLPPEYFLCVSPTASSGSFVNRSKVEGRYKLKIGAYMIIPATFLPFSSGTFTLTVSADYPLMLTSIS</sequence>
<evidence type="ECO:0000313" key="7">
    <source>
        <dbReference type="EMBL" id="JAS08173.1"/>
    </source>
</evidence>
<dbReference type="InterPro" id="IPR022683">
    <property type="entry name" value="Calpain_III"/>
</dbReference>